<keyword evidence="4" id="KW-0653">Protein transport</keyword>
<dbReference type="InterPro" id="IPR037700">
    <property type="entry name" value="NUP88/NUP82"/>
</dbReference>
<gene>
    <name evidence="9" type="ORF">Amon01_000261700</name>
</gene>
<evidence type="ECO:0000256" key="2">
    <source>
        <dbReference type="ARBA" id="ARBA00022448"/>
    </source>
</evidence>
<dbReference type="GO" id="GO:0017056">
    <property type="term" value="F:structural constituent of nuclear pore"/>
    <property type="evidence" value="ECO:0007669"/>
    <property type="project" value="InterPro"/>
</dbReference>
<keyword evidence="6" id="KW-0906">Nuclear pore complex</keyword>
<dbReference type="GO" id="GO:0006406">
    <property type="term" value="P:mRNA export from nucleus"/>
    <property type="evidence" value="ECO:0007669"/>
    <property type="project" value="TreeGrafter"/>
</dbReference>
<dbReference type="GO" id="GO:0005643">
    <property type="term" value="C:nuclear pore"/>
    <property type="evidence" value="ECO:0007669"/>
    <property type="project" value="UniProtKB-SubCell"/>
</dbReference>
<evidence type="ECO:0000256" key="1">
    <source>
        <dbReference type="ARBA" id="ARBA00004567"/>
    </source>
</evidence>
<evidence type="ECO:0000313" key="10">
    <source>
        <dbReference type="Proteomes" id="UP001165063"/>
    </source>
</evidence>
<evidence type="ECO:0000256" key="6">
    <source>
        <dbReference type="ARBA" id="ARBA00023132"/>
    </source>
</evidence>
<dbReference type="PANTHER" id="PTHR13257">
    <property type="entry name" value="NUCLEOPORIN NUP84-RELATED"/>
    <property type="match status" value="1"/>
</dbReference>
<comment type="caution">
    <text evidence="9">The sequence shown here is derived from an EMBL/GenBank/DDBJ whole genome shotgun (WGS) entry which is preliminary data.</text>
</comment>
<dbReference type="GO" id="GO:0000055">
    <property type="term" value="P:ribosomal large subunit export from nucleus"/>
    <property type="evidence" value="ECO:0007669"/>
    <property type="project" value="InterPro"/>
</dbReference>
<proteinExistence type="predicted"/>
<keyword evidence="3" id="KW-0509">mRNA transport</keyword>
<dbReference type="Proteomes" id="UP001165063">
    <property type="component" value="Unassembled WGS sequence"/>
</dbReference>
<evidence type="ECO:0000256" key="4">
    <source>
        <dbReference type="ARBA" id="ARBA00022927"/>
    </source>
</evidence>
<protein>
    <submittedName>
        <fullName evidence="9">Unnamed protein product</fullName>
    </submittedName>
</protein>
<dbReference type="EMBL" id="BSXU01000977">
    <property type="protein sequence ID" value="GMG22366.1"/>
    <property type="molecule type" value="Genomic_DNA"/>
</dbReference>
<organism evidence="9 10">
    <name type="scientific">Ambrosiozyma monospora</name>
    <name type="common">Yeast</name>
    <name type="synonym">Endomycopsis monosporus</name>
    <dbReference type="NCBI Taxonomy" id="43982"/>
    <lineage>
        <taxon>Eukaryota</taxon>
        <taxon>Fungi</taxon>
        <taxon>Dikarya</taxon>
        <taxon>Ascomycota</taxon>
        <taxon>Saccharomycotina</taxon>
        <taxon>Pichiomycetes</taxon>
        <taxon>Pichiales</taxon>
        <taxon>Pichiaceae</taxon>
        <taxon>Ambrosiozyma</taxon>
    </lineage>
</organism>
<dbReference type="InterPro" id="IPR018247">
    <property type="entry name" value="EF_Hand_1_Ca_BS"/>
</dbReference>
<dbReference type="GO" id="GO:0006606">
    <property type="term" value="P:protein import into nucleus"/>
    <property type="evidence" value="ECO:0007669"/>
    <property type="project" value="TreeGrafter"/>
</dbReference>
<sequence length="656" mass="73231">MKTEKTEKRASKVSWRCIDVSGRRETNVHTIERHHNNMITDNSSKDPKLMLNYLQSHAFPRAKEFTSRSDYITFTRRNGLEIITVTDKRIKVTDLTVEEQTSATTYLDIQLLFQPTALVANKCEELLCLYNDKNIQVISIHSPGSKIAYSASYPIELALEEDEKVIEVIFNNISKFQSEIVVLTEFGIKCFNITESLSEPVQIYDFDEEALAATNPGSFDLNAGDSSVADPVSICFGSPASVPPQQPLKSKNGTSDDDEVNPKGDLTLFILTSNTDVYKIYPFLPQQLSVSQNWISKMFNYYSLSFNAESEAGIENQAQFVPTLKFAVLLSAAECHVKEQLPPSLQKGKIVGPLLIKPFPEILYEDDALQLIPMVNDVLTIVTNHSVLAVFDDQSGGMVFENQVVDKNDDGMLTTLELVIFHDSNCDIDSAFLQPNTIGSLILTTSGPTLLQVDFFEWMTDLQKCIKRGDLQPFLEQLNELPTKISNLGSMVLSPGASQQQPQITQTPTSLADISVPLAKNKNKIWTFWDEFSCYACVLTNSGYTFHEVSFSTVDDLLEDSADLKLLESGTQGKLKKQGEGGHYNLDELEDEPGKYKSKITNSYEVAVTTVLRDANIKISKLQNEILTIDNIGAIMDENSVESLTVLQKVNEHLMQ</sequence>
<dbReference type="PANTHER" id="PTHR13257:SF0">
    <property type="entry name" value="NUCLEAR PORE COMPLEX PROTEIN NUP88"/>
    <property type="match status" value="1"/>
</dbReference>
<accession>A0A9W7DEB0</accession>
<keyword evidence="2" id="KW-0813">Transport</keyword>
<evidence type="ECO:0000256" key="5">
    <source>
        <dbReference type="ARBA" id="ARBA00023010"/>
    </source>
</evidence>
<dbReference type="AlphaFoldDB" id="A0A9W7DEB0"/>
<feature type="region of interest" description="Disordered" evidence="8">
    <location>
        <begin position="239"/>
        <end position="260"/>
    </location>
</feature>
<evidence type="ECO:0000256" key="3">
    <source>
        <dbReference type="ARBA" id="ARBA00022816"/>
    </source>
</evidence>
<evidence type="ECO:0000256" key="7">
    <source>
        <dbReference type="ARBA" id="ARBA00023242"/>
    </source>
</evidence>
<reference evidence="9" key="1">
    <citation type="submission" date="2023-04" db="EMBL/GenBank/DDBJ databases">
        <title>Ambrosiozyma monospora NBRC 1965.</title>
        <authorList>
            <person name="Ichikawa N."/>
            <person name="Sato H."/>
            <person name="Tonouchi N."/>
        </authorList>
    </citation>
    <scope>NUCLEOTIDE SEQUENCE</scope>
    <source>
        <strain evidence="9">NBRC 1965</strain>
    </source>
</reference>
<dbReference type="PROSITE" id="PS00018">
    <property type="entry name" value="EF_HAND_1"/>
    <property type="match status" value="1"/>
</dbReference>
<keyword evidence="5" id="KW-0811">Translocation</keyword>
<comment type="subcellular location">
    <subcellularLocation>
        <location evidence="1">Nucleus</location>
        <location evidence="1">Nuclear pore complex</location>
    </subcellularLocation>
</comment>
<dbReference type="OrthoDB" id="341482at2759"/>
<evidence type="ECO:0000313" key="9">
    <source>
        <dbReference type="EMBL" id="GMG22366.1"/>
    </source>
</evidence>
<keyword evidence="10" id="KW-1185">Reference proteome</keyword>
<name>A0A9W7DEB0_AMBMO</name>
<evidence type="ECO:0000256" key="8">
    <source>
        <dbReference type="SAM" id="MobiDB-lite"/>
    </source>
</evidence>
<dbReference type="GO" id="GO:0000056">
    <property type="term" value="P:ribosomal small subunit export from nucleus"/>
    <property type="evidence" value="ECO:0007669"/>
    <property type="project" value="InterPro"/>
</dbReference>
<keyword evidence="7" id="KW-0539">Nucleus</keyword>